<dbReference type="GO" id="GO:0003964">
    <property type="term" value="F:RNA-directed DNA polymerase activity"/>
    <property type="evidence" value="ECO:0007669"/>
    <property type="project" value="UniProtKB-KW"/>
</dbReference>
<dbReference type="SUPFAM" id="SSF56672">
    <property type="entry name" value="DNA/RNA polymerases"/>
    <property type="match status" value="1"/>
</dbReference>
<organism evidence="3">
    <name type="scientific">Tanacetum cinerariifolium</name>
    <name type="common">Dalmatian daisy</name>
    <name type="synonym">Chrysanthemum cinerariifolium</name>
    <dbReference type="NCBI Taxonomy" id="118510"/>
    <lineage>
        <taxon>Eukaryota</taxon>
        <taxon>Viridiplantae</taxon>
        <taxon>Streptophyta</taxon>
        <taxon>Embryophyta</taxon>
        <taxon>Tracheophyta</taxon>
        <taxon>Spermatophyta</taxon>
        <taxon>Magnoliopsida</taxon>
        <taxon>eudicotyledons</taxon>
        <taxon>Gunneridae</taxon>
        <taxon>Pentapetalae</taxon>
        <taxon>asterids</taxon>
        <taxon>campanulids</taxon>
        <taxon>Asterales</taxon>
        <taxon>Asteraceae</taxon>
        <taxon>Asteroideae</taxon>
        <taxon>Anthemideae</taxon>
        <taxon>Anthemidinae</taxon>
        <taxon>Tanacetum</taxon>
    </lineage>
</organism>
<dbReference type="PANTHER" id="PTHR15503">
    <property type="entry name" value="LDOC1 RELATED"/>
    <property type="match status" value="1"/>
</dbReference>
<comment type="caution">
    <text evidence="3">The sequence shown here is derived from an EMBL/GenBank/DDBJ whole genome shotgun (WGS) entry which is preliminary data.</text>
</comment>
<dbReference type="Gene3D" id="3.10.10.10">
    <property type="entry name" value="HIV Type 1 Reverse Transcriptase, subunit A, domain 1"/>
    <property type="match status" value="1"/>
</dbReference>
<dbReference type="InterPro" id="IPR001878">
    <property type="entry name" value="Znf_CCHC"/>
</dbReference>
<feature type="non-terminal residue" evidence="3">
    <location>
        <position position="1"/>
    </location>
</feature>
<dbReference type="GO" id="GO:0003676">
    <property type="term" value="F:nucleic acid binding"/>
    <property type="evidence" value="ECO:0007669"/>
    <property type="project" value="InterPro"/>
</dbReference>
<dbReference type="PANTHER" id="PTHR15503:SF45">
    <property type="entry name" value="RNA-DIRECTED DNA POLYMERASE HOMOLOG"/>
    <property type="match status" value="1"/>
</dbReference>
<proteinExistence type="predicted"/>
<dbReference type="Gene3D" id="4.10.60.10">
    <property type="entry name" value="Zinc finger, CCHC-type"/>
    <property type="match status" value="1"/>
</dbReference>
<keyword evidence="3" id="KW-0695">RNA-directed DNA polymerase</keyword>
<evidence type="ECO:0000256" key="1">
    <source>
        <dbReference type="PROSITE-ProRule" id="PRU00047"/>
    </source>
</evidence>
<feature type="domain" description="CCHC-type" evidence="2">
    <location>
        <begin position="192"/>
        <end position="207"/>
    </location>
</feature>
<reference evidence="3" key="1">
    <citation type="journal article" date="2019" name="Sci. Rep.">
        <title>Draft genome of Tanacetum cinerariifolium, the natural source of mosquito coil.</title>
        <authorList>
            <person name="Yamashiro T."/>
            <person name="Shiraishi A."/>
            <person name="Satake H."/>
            <person name="Nakayama K."/>
        </authorList>
    </citation>
    <scope>NUCLEOTIDE SEQUENCE</scope>
</reference>
<keyword evidence="3" id="KW-0548">Nucleotidyltransferase</keyword>
<accession>A0A699ISY1</accession>
<keyword evidence="1" id="KW-0863">Zinc-finger</keyword>
<dbReference type="AlphaFoldDB" id="A0A699ISY1"/>
<dbReference type="GO" id="GO:0008270">
    <property type="term" value="F:zinc ion binding"/>
    <property type="evidence" value="ECO:0007669"/>
    <property type="project" value="UniProtKB-KW"/>
</dbReference>
<name>A0A699ISY1_TANCI</name>
<dbReference type="InterPro" id="IPR043502">
    <property type="entry name" value="DNA/RNA_pol_sf"/>
</dbReference>
<dbReference type="InterPro" id="IPR032567">
    <property type="entry name" value="RTL1-rel"/>
</dbReference>
<dbReference type="EMBL" id="BKCJ010315299">
    <property type="protein sequence ID" value="GEZ72602.1"/>
    <property type="molecule type" value="Genomic_DNA"/>
</dbReference>
<keyword evidence="3" id="KW-0808">Transferase</keyword>
<dbReference type="PROSITE" id="PS50158">
    <property type="entry name" value="ZF_CCHC"/>
    <property type="match status" value="1"/>
</dbReference>
<sequence>GSWFLLLGKSGGGHGESWVRWRMAGRSGEKALEARARVDTLEDTVKNQVKFSTCTLYGIALTCWNTHVKTVGHDAAFSMPWKTLMKMMTAKYCTRNEIKKLDIEIWNLKVKEFNKVEKYVGGLLDMIQGSAYTIGRGEKKPYGGSKPLCPKCNYHYEGKCVPRCNKCKKVGLLVCDYRGVAINTNTQQGVPCYECRAQGHYKKDCSKLRNKNQGNQVGNGNAVERAYVVGTTMTNPNSNVVMARAPYRLAPSEMKELSDQLQELSDKGFIRSNSSPCGSPVLFVKKKDGSFRMCIAYRELNKLTV</sequence>
<evidence type="ECO:0000259" key="2">
    <source>
        <dbReference type="PROSITE" id="PS50158"/>
    </source>
</evidence>
<gene>
    <name evidence="3" type="ORF">Tci_544575</name>
</gene>
<keyword evidence="1" id="KW-0479">Metal-binding</keyword>
<evidence type="ECO:0000313" key="3">
    <source>
        <dbReference type="EMBL" id="GEZ72602.1"/>
    </source>
</evidence>
<protein>
    <submittedName>
        <fullName evidence="3">Putative reverse transcriptase domain-containing protein</fullName>
    </submittedName>
</protein>
<keyword evidence="1" id="KW-0862">Zinc</keyword>